<dbReference type="eggNOG" id="ENOG502QSAH">
    <property type="taxonomic scope" value="Eukaryota"/>
</dbReference>
<dbReference type="GeneID" id="25913021"/>
<reference evidence="1 2" key="1">
    <citation type="submission" date="2011-02" db="EMBL/GenBank/DDBJ databases">
        <title>The Genome Sequence of Sphaeroforma arctica JP610.</title>
        <authorList>
            <consortium name="The Broad Institute Genome Sequencing Platform"/>
            <person name="Russ C."/>
            <person name="Cuomo C."/>
            <person name="Young S.K."/>
            <person name="Zeng Q."/>
            <person name="Gargeya S."/>
            <person name="Alvarado L."/>
            <person name="Berlin A."/>
            <person name="Chapman S.B."/>
            <person name="Chen Z."/>
            <person name="Freedman E."/>
            <person name="Gellesch M."/>
            <person name="Goldberg J."/>
            <person name="Griggs A."/>
            <person name="Gujja S."/>
            <person name="Heilman E."/>
            <person name="Heiman D."/>
            <person name="Howarth C."/>
            <person name="Mehta T."/>
            <person name="Neiman D."/>
            <person name="Pearson M."/>
            <person name="Roberts A."/>
            <person name="Saif S."/>
            <person name="Shea T."/>
            <person name="Shenoy N."/>
            <person name="Sisk P."/>
            <person name="Stolte C."/>
            <person name="Sykes S."/>
            <person name="White J."/>
            <person name="Yandava C."/>
            <person name="Burger G."/>
            <person name="Gray M.W."/>
            <person name="Holland P.W.H."/>
            <person name="King N."/>
            <person name="Lang F.B.F."/>
            <person name="Roger A.J."/>
            <person name="Ruiz-Trillo I."/>
            <person name="Haas B."/>
            <person name="Nusbaum C."/>
            <person name="Birren B."/>
        </authorList>
    </citation>
    <scope>NUCLEOTIDE SEQUENCE [LARGE SCALE GENOMIC DNA]</scope>
    <source>
        <strain evidence="1 2">JP610</strain>
    </source>
</reference>
<dbReference type="AlphaFoldDB" id="A0A0L0FDV8"/>
<gene>
    <name evidence="1" type="ORF">SARC_12517</name>
</gene>
<sequence>MMLAMLYPGTQSLAFYEKGVSVLKFDMSTALPTPVAGDDWSISLASAYTSIAELYMTDLCMEAKAESECKRVLQLAVEADPENIEALQTFASYYISACDKDQARQAIAKSVSLWLKVEEIEKLKAGGLTEEEAIGGMDTESLPSYEFRINTARILSELEMYKEALLVLSRLEKEDDEVVEVWYMHGIVAQLIQDHTTAIECLREAEKLFVKTGCPDHEVLSHIKSILETYEKEGLINSDGSLNADAGEDMSE</sequence>
<dbReference type="EMBL" id="KQ243957">
    <property type="protein sequence ID" value="KNC74949.1"/>
    <property type="molecule type" value="Genomic_DNA"/>
</dbReference>
<dbReference type="Gene3D" id="1.25.40.10">
    <property type="entry name" value="Tetratricopeptide repeat domain"/>
    <property type="match status" value="1"/>
</dbReference>
<dbReference type="CDD" id="cd24142">
    <property type="entry name" value="ACL4-like"/>
    <property type="match status" value="1"/>
</dbReference>
<protein>
    <submittedName>
        <fullName evidence="1">Uncharacterized protein</fullName>
    </submittedName>
</protein>
<organism evidence="1 2">
    <name type="scientific">Sphaeroforma arctica JP610</name>
    <dbReference type="NCBI Taxonomy" id="667725"/>
    <lineage>
        <taxon>Eukaryota</taxon>
        <taxon>Ichthyosporea</taxon>
        <taxon>Ichthyophonida</taxon>
        <taxon>Sphaeroforma</taxon>
    </lineage>
</organism>
<name>A0A0L0FDV8_9EUKA</name>
<evidence type="ECO:0000313" key="2">
    <source>
        <dbReference type="Proteomes" id="UP000054560"/>
    </source>
</evidence>
<dbReference type="InterPro" id="IPR011990">
    <property type="entry name" value="TPR-like_helical_dom_sf"/>
</dbReference>
<evidence type="ECO:0000313" key="1">
    <source>
        <dbReference type="EMBL" id="KNC74949.1"/>
    </source>
</evidence>
<dbReference type="OrthoDB" id="1914839at2759"/>
<proteinExistence type="predicted"/>
<dbReference type="SUPFAM" id="SSF48452">
    <property type="entry name" value="TPR-like"/>
    <property type="match status" value="1"/>
</dbReference>
<dbReference type="RefSeq" id="XP_014148851.1">
    <property type="nucleotide sequence ID" value="XM_014293376.1"/>
</dbReference>
<keyword evidence="2" id="KW-1185">Reference proteome</keyword>
<dbReference type="Proteomes" id="UP000054560">
    <property type="component" value="Unassembled WGS sequence"/>
</dbReference>
<dbReference type="STRING" id="667725.A0A0L0FDV8"/>
<accession>A0A0L0FDV8</accession>